<gene>
    <name evidence="1" type="ORF">PoB_007262900</name>
</gene>
<dbReference type="EMBL" id="BLXT01008165">
    <property type="protein sequence ID" value="GFO46124.1"/>
    <property type="molecule type" value="Genomic_DNA"/>
</dbReference>
<organism evidence="1 2">
    <name type="scientific">Plakobranchus ocellatus</name>
    <dbReference type="NCBI Taxonomy" id="259542"/>
    <lineage>
        <taxon>Eukaryota</taxon>
        <taxon>Metazoa</taxon>
        <taxon>Spiralia</taxon>
        <taxon>Lophotrochozoa</taxon>
        <taxon>Mollusca</taxon>
        <taxon>Gastropoda</taxon>
        <taxon>Heterobranchia</taxon>
        <taxon>Euthyneura</taxon>
        <taxon>Panpulmonata</taxon>
        <taxon>Sacoglossa</taxon>
        <taxon>Placobranchoidea</taxon>
        <taxon>Plakobranchidae</taxon>
        <taxon>Plakobranchus</taxon>
    </lineage>
</organism>
<accession>A0AAV4DQ62</accession>
<dbReference type="AlphaFoldDB" id="A0AAV4DQ62"/>
<sequence length="128" mass="13910">MHIFPWNRIFFSTNNFTWAFSSTPAEVIGDGGHGVLAFDIPGGGYWRWRLEHWLAISLVGDVGEGGLWHWPSLSLFWDIGEGGLGHWSSIFLVGDIWDGGLGHWPPISLVGDIGDGGLTSAGDYGGQL</sequence>
<comment type="caution">
    <text evidence="1">The sequence shown here is derived from an EMBL/GenBank/DDBJ whole genome shotgun (WGS) entry which is preliminary data.</text>
</comment>
<dbReference type="Proteomes" id="UP000735302">
    <property type="component" value="Unassembled WGS sequence"/>
</dbReference>
<name>A0AAV4DQ62_9GAST</name>
<proteinExistence type="predicted"/>
<reference evidence="1 2" key="1">
    <citation type="journal article" date="2021" name="Elife">
        <title>Chloroplast acquisition without the gene transfer in kleptoplastic sea slugs, Plakobranchus ocellatus.</title>
        <authorList>
            <person name="Maeda T."/>
            <person name="Takahashi S."/>
            <person name="Yoshida T."/>
            <person name="Shimamura S."/>
            <person name="Takaki Y."/>
            <person name="Nagai Y."/>
            <person name="Toyoda A."/>
            <person name="Suzuki Y."/>
            <person name="Arimoto A."/>
            <person name="Ishii H."/>
            <person name="Satoh N."/>
            <person name="Nishiyama T."/>
            <person name="Hasebe M."/>
            <person name="Maruyama T."/>
            <person name="Minagawa J."/>
            <person name="Obokata J."/>
            <person name="Shigenobu S."/>
        </authorList>
    </citation>
    <scope>NUCLEOTIDE SEQUENCE [LARGE SCALE GENOMIC DNA]</scope>
</reference>
<evidence type="ECO:0000313" key="1">
    <source>
        <dbReference type="EMBL" id="GFO46124.1"/>
    </source>
</evidence>
<evidence type="ECO:0000313" key="2">
    <source>
        <dbReference type="Proteomes" id="UP000735302"/>
    </source>
</evidence>
<keyword evidence="2" id="KW-1185">Reference proteome</keyword>
<protein>
    <submittedName>
        <fullName evidence="1">Uncharacterized protein</fullName>
    </submittedName>
</protein>